<feature type="compositionally biased region" description="Low complexity" evidence="1">
    <location>
        <begin position="501"/>
        <end position="510"/>
    </location>
</feature>
<protein>
    <submittedName>
        <fullName evidence="3">Uncharacterized protein</fullName>
    </submittedName>
</protein>
<feature type="compositionally biased region" description="Low complexity" evidence="1">
    <location>
        <begin position="82"/>
        <end position="94"/>
    </location>
</feature>
<feature type="region of interest" description="Disordered" evidence="1">
    <location>
        <begin position="735"/>
        <end position="758"/>
    </location>
</feature>
<feature type="region of interest" description="Disordered" evidence="1">
    <location>
        <begin position="880"/>
        <end position="940"/>
    </location>
</feature>
<keyword evidence="2" id="KW-1133">Transmembrane helix</keyword>
<feature type="compositionally biased region" description="Basic and acidic residues" evidence="1">
    <location>
        <begin position="929"/>
        <end position="940"/>
    </location>
</feature>
<feature type="region of interest" description="Disordered" evidence="1">
    <location>
        <begin position="643"/>
        <end position="663"/>
    </location>
</feature>
<dbReference type="Proteomes" id="UP000748756">
    <property type="component" value="Unassembled WGS sequence"/>
</dbReference>
<feature type="region of interest" description="Disordered" evidence="1">
    <location>
        <begin position="206"/>
        <end position="273"/>
    </location>
</feature>
<feature type="compositionally biased region" description="Polar residues" evidence="1">
    <location>
        <begin position="899"/>
        <end position="913"/>
    </location>
</feature>
<feature type="compositionally biased region" description="Basic and acidic residues" evidence="1">
    <location>
        <begin position="208"/>
        <end position="218"/>
    </location>
</feature>
<feature type="compositionally biased region" description="Low complexity" evidence="1">
    <location>
        <begin position="675"/>
        <end position="690"/>
    </location>
</feature>
<feature type="region of interest" description="Disordered" evidence="1">
    <location>
        <begin position="790"/>
        <end position="858"/>
    </location>
</feature>
<feature type="transmembrane region" description="Helical" evidence="2">
    <location>
        <begin position="183"/>
        <end position="204"/>
    </location>
</feature>
<keyword evidence="4" id="KW-1185">Reference proteome</keyword>
<keyword evidence="2" id="KW-0472">Membrane</keyword>
<evidence type="ECO:0000256" key="1">
    <source>
        <dbReference type="SAM" id="MobiDB-lite"/>
    </source>
</evidence>
<feature type="region of interest" description="Disordered" evidence="1">
    <location>
        <begin position="362"/>
        <end position="519"/>
    </location>
</feature>
<gene>
    <name evidence="3" type="ORF">BG015_006264</name>
</gene>
<evidence type="ECO:0000313" key="4">
    <source>
        <dbReference type="Proteomes" id="UP000748756"/>
    </source>
</evidence>
<feature type="compositionally biased region" description="Polar residues" evidence="1">
    <location>
        <begin position="243"/>
        <end position="255"/>
    </location>
</feature>
<accession>A0A9P5S3G4</accession>
<feature type="compositionally biased region" description="Acidic residues" evidence="1">
    <location>
        <begin position="365"/>
        <end position="375"/>
    </location>
</feature>
<dbReference type="EMBL" id="JAAAUQ010000297">
    <property type="protein sequence ID" value="KAF9151744.1"/>
    <property type="molecule type" value="Genomic_DNA"/>
</dbReference>
<evidence type="ECO:0000256" key="2">
    <source>
        <dbReference type="SAM" id="Phobius"/>
    </source>
</evidence>
<feature type="compositionally biased region" description="Acidic residues" evidence="1">
    <location>
        <begin position="795"/>
        <end position="826"/>
    </location>
</feature>
<organism evidence="3 4">
    <name type="scientific">Linnemannia schmuckeri</name>
    <dbReference type="NCBI Taxonomy" id="64567"/>
    <lineage>
        <taxon>Eukaryota</taxon>
        <taxon>Fungi</taxon>
        <taxon>Fungi incertae sedis</taxon>
        <taxon>Mucoromycota</taxon>
        <taxon>Mortierellomycotina</taxon>
        <taxon>Mortierellomycetes</taxon>
        <taxon>Mortierellales</taxon>
        <taxon>Mortierellaceae</taxon>
        <taxon>Linnemannia</taxon>
    </lineage>
</organism>
<evidence type="ECO:0000313" key="3">
    <source>
        <dbReference type="EMBL" id="KAF9151744.1"/>
    </source>
</evidence>
<dbReference type="AlphaFoldDB" id="A0A9P5S3G4"/>
<sequence>MDNSLAVQAKQALANLYHWAVDHQPNLQADKKPTTVSSIASQAASLAFSYVESYLNPSHTQQQHPAENSLYIHYQPPHQHHSTAAASSSSSSSTCQPVDHHNAEASSSFGCRNNLEGSSQNPIVAFFQSITHPDCTWRFWDPVASFDSFLWNYTPDIRALQERVLGQSGPGGLSEKYNIDPRILTLALILPLVMLLLAACAVMGTGNKSEDEPPRYPGKESGPTLVGDSGKQKKAGKSESKQHQQQGRGSSISDASSKRGAKKPGGPSDAGASQYLLGNNSGVSSWSALLGSMGFFGGETLDYKPLDILASLKDDTKTSPETSEKDAVGSVLESMSALGGEVMKRIPYQDILDQDIAQLLGSDFLDSDDPTDEEGGPSGVSLDKSLNESVDSADHIKSQTATEIATHKSNKDTTKSDKLEDSVTSDRNIDSVESIKAPTSAKVESAIQGQKKEQEQGKQEHHVQKQEKNSGRQSGQGPAGPGADESIKLPQRVASIPPPLRTRTPRPSSSFKESGRSKVYYPTRVSPAAAKPTTIHHQQSSGNIGRDFGSKIFGFVQDSQLLKNMDSISGGLLGSAVATVVALASTAEATAGVIKNNLPDSVTDFTDELRESFDHAMRVQDSDAGASNKKSWGVRDAISKIMQDDEDNDNIASTQTPIASSATSVHSVSAASATTAPSKAAAATTSTARAPLHSGGFKAPASTPAAGFKPYPAKVISARHTEPVAARIVDIDRGTVMSSAKEEETKSRSSSGGAPVSEEALTQIDKSLSEKFTPSAKGITYADVVAAGAAHSEHEGEDYYLEDVEDSGEEADDDEKGEGEDEDDTDTFVLAEAGDDQEPISARTPLQEHELSSLLPTKNPAGIKESVLVHPREELVRSISSISSSSTGGSIADDELPPTLSTTKSSDTLNKVQEMTVDSHGNKVPVSSEARRDSGYDLLL</sequence>
<feature type="compositionally biased region" description="Basic and acidic residues" evidence="1">
    <location>
        <begin position="450"/>
        <end position="470"/>
    </location>
</feature>
<feature type="region of interest" description="Disordered" evidence="1">
    <location>
        <begin position="675"/>
        <end position="701"/>
    </location>
</feature>
<feature type="region of interest" description="Disordered" evidence="1">
    <location>
        <begin position="80"/>
        <end position="101"/>
    </location>
</feature>
<dbReference type="OrthoDB" id="2450040at2759"/>
<name>A0A9P5S3G4_9FUNG</name>
<proteinExistence type="predicted"/>
<feature type="compositionally biased region" description="Low complexity" evidence="1">
    <location>
        <begin position="880"/>
        <end position="891"/>
    </location>
</feature>
<comment type="caution">
    <text evidence="3">The sequence shown here is derived from an EMBL/GenBank/DDBJ whole genome shotgun (WGS) entry which is preliminary data.</text>
</comment>
<keyword evidence="2" id="KW-0812">Transmembrane</keyword>
<feature type="compositionally biased region" description="Basic and acidic residues" evidence="1">
    <location>
        <begin position="405"/>
        <end position="421"/>
    </location>
</feature>
<reference evidence="3" key="1">
    <citation type="journal article" date="2020" name="Fungal Divers.">
        <title>Resolving the Mortierellaceae phylogeny through synthesis of multi-gene phylogenetics and phylogenomics.</title>
        <authorList>
            <person name="Vandepol N."/>
            <person name="Liber J."/>
            <person name="Desiro A."/>
            <person name="Na H."/>
            <person name="Kennedy M."/>
            <person name="Barry K."/>
            <person name="Grigoriev I.V."/>
            <person name="Miller A.N."/>
            <person name="O'Donnell K."/>
            <person name="Stajich J.E."/>
            <person name="Bonito G."/>
        </authorList>
    </citation>
    <scope>NUCLEOTIDE SEQUENCE</scope>
    <source>
        <strain evidence="3">NRRL 6426</strain>
    </source>
</reference>